<dbReference type="InterPro" id="IPR028994">
    <property type="entry name" value="Integrin_alpha_N"/>
</dbReference>
<feature type="signal peptide" evidence="2">
    <location>
        <begin position="1"/>
        <end position="21"/>
    </location>
</feature>
<dbReference type="PANTHER" id="PTHR16026">
    <property type="entry name" value="CARTILAGE ACIDIC PROTEIN 1"/>
    <property type="match status" value="1"/>
</dbReference>
<dbReference type="SUPFAM" id="SSF69318">
    <property type="entry name" value="Integrin alpha N-terminal domain"/>
    <property type="match status" value="3"/>
</dbReference>
<name>A0A2G1VPX1_9FLAO</name>
<evidence type="ECO:0000256" key="1">
    <source>
        <dbReference type="ARBA" id="ARBA00022729"/>
    </source>
</evidence>
<reference evidence="4 5" key="1">
    <citation type="submission" date="2017-08" db="EMBL/GenBank/DDBJ databases">
        <title>The whole genome shortgun sequences of strain Leeuwenhoekiella nanhaiensis G18 from the South China Sea.</title>
        <authorList>
            <person name="Liu Q."/>
        </authorList>
    </citation>
    <scope>NUCLEOTIDE SEQUENCE [LARGE SCALE GENOMIC DNA]</scope>
    <source>
        <strain evidence="4 5">G18</strain>
    </source>
</reference>
<evidence type="ECO:0000313" key="4">
    <source>
        <dbReference type="EMBL" id="PHQ28817.1"/>
    </source>
</evidence>
<dbReference type="AlphaFoldDB" id="A0A2G1VPX1"/>
<dbReference type="PANTHER" id="PTHR16026:SF0">
    <property type="entry name" value="CARTILAGE ACIDIC PROTEIN 1"/>
    <property type="match status" value="1"/>
</dbReference>
<comment type="caution">
    <text evidence="4">The sequence shown here is derived from an EMBL/GenBank/DDBJ whole genome shotgun (WGS) entry which is preliminary data.</text>
</comment>
<feature type="chain" id="PRO_5013605514" description="ASPIC/UnbV domain-containing protein" evidence="2">
    <location>
        <begin position="22"/>
        <end position="1121"/>
    </location>
</feature>
<gene>
    <name evidence="4" type="ORF">CJ305_13445</name>
</gene>
<dbReference type="InterPro" id="IPR011519">
    <property type="entry name" value="UnbV_ASPIC"/>
</dbReference>
<evidence type="ECO:0000259" key="3">
    <source>
        <dbReference type="Pfam" id="PF07593"/>
    </source>
</evidence>
<proteinExistence type="predicted"/>
<dbReference type="RefSeq" id="WP_099646809.1">
    <property type="nucleotide sequence ID" value="NZ_KZ319293.1"/>
</dbReference>
<dbReference type="Gene3D" id="2.130.10.130">
    <property type="entry name" value="Integrin alpha, N-terminal"/>
    <property type="match status" value="3"/>
</dbReference>
<dbReference type="Pfam" id="PF13517">
    <property type="entry name" value="FG-GAP_3"/>
    <property type="match status" value="4"/>
</dbReference>
<dbReference type="Proteomes" id="UP000229433">
    <property type="component" value="Unassembled WGS sequence"/>
</dbReference>
<dbReference type="Pfam" id="PF07593">
    <property type="entry name" value="UnbV_ASPIC"/>
    <property type="match status" value="1"/>
</dbReference>
<dbReference type="InterPro" id="IPR027039">
    <property type="entry name" value="Crtac1"/>
</dbReference>
<evidence type="ECO:0000313" key="5">
    <source>
        <dbReference type="Proteomes" id="UP000229433"/>
    </source>
</evidence>
<dbReference type="InterPro" id="IPR013517">
    <property type="entry name" value="FG-GAP"/>
</dbReference>
<protein>
    <recommendedName>
        <fullName evidence="3">ASPIC/UnbV domain-containing protein</fullName>
    </recommendedName>
</protein>
<organism evidence="4 5">
    <name type="scientific">Leeuwenhoekiella nanhaiensis</name>
    <dbReference type="NCBI Taxonomy" id="1655491"/>
    <lineage>
        <taxon>Bacteria</taxon>
        <taxon>Pseudomonadati</taxon>
        <taxon>Bacteroidota</taxon>
        <taxon>Flavobacteriia</taxon>
        <taxon>Flavobacteriales</taxon>
        <taxon>Flavobacteriaceae</taxon>
        <taxon>Leeuwenhoekiella</taxon>
    </lineage>
</organism>
<dbReference type="OrthoDB" id="9816120at2"/>
<sequence length="1121" mass="124939">MNRFCTLSFYCIALIFNGIHAQTLTEQVKQFTLLESSKTGIHFNNLLDENTERNILLYDNFYGGAGVGVGDFNQDGLQDIYFAGNLVNGKLYLNTGNLKFEDASANSGLVHDGGWTTGVTVADVNNDGWPDIYLSRELYDEKPELRRNLLYINNGDATFTESAEQYGVADQQRTRHASFFDYNKDGFLDLILLTQPPNPGSYSKYSGTNLLRPEYHIKLYKNRGGNSFVEVSSLAGVAKSGYPNAVSTSDFNNDGWTDIYVANDFDAPDFLFINNQDGTFSNVIDEAMNHISFYSMGVDVADVNNDGELDIFTVDMAAEDNYRSKANMSGMNPDAFWKVVNDGGHYQYMYNTFQLSNGNGTYSDVAQLFGMAKTDWSWSNLIADFDNDGLKDTYISNGLLRDIRNTDADKKVAKYVAEALQNYAAEHPDDNSEVSVWDVVELDHILELIPSQPLKNYAYKNKGDLKFDKVTEAWGLDEESFSNGAAYADLDNDGDLDLVVNNINAEAFVYRNNAEQLKNTNYLRVKLTSNAHKPVLGSRIVAYNPGQSQLLETTNVRGIYSTSEQTAHFGLGAASGLDSLVVIWPNSQKTTLRNLPANQQLTLVMEEADGVLEPVADLKDSTLFEKIEGAPIQLVHTENDYDDYINQVLLPHKMSQFGPALAKGDVNNDGLEDMFFGGASGYAPRLFIQDEEGKFESVNADFWDKENAFEDVDALFFDVDGDGFQDLYVVSGGNEYPVNDFHYVDRIYLNDGTGNFKKGAIQDIGRDSGSAVKAMDYDNDGDIDLFVGGRHWPHQYPLPASSMLLVNENNRLVNKTKELAPELENIGMVTDAVWSDIDGDSDSDLMLVGEWMPITVFINRNGTLERTDMSGLEKSTGWWFAMESGDFDRDGDMDFIVGNLGLNYKYQTSPQEPFDIYYNDFDGNGSYDIVLSYHDDDKHFPLRGFSCSSQQIPGLKAEIKQYDIFASLELDAIYGEKKLDKSLHYVADTFASVYLENTGDGSFEMHELPRMAQLSSINDLLVEDFDSDGNLDVLAVGNLFVSEIETPRNDAGTGLMLLGDGAGGFEPVSVLDSGFFANRDAKKITEMQIGKERYILVANNNAAVQWFKVKNNQTQKSLTNR</sequence>
<accession>A0A2G1VPX1</accession>
<keyword evidence="5" id="KW-1185">Reference proteome</keyword>
<evidence type="ECO:0000256" key="2">
    <source>
        <dbReference type="SAM" id="SignalP"/>
    </source>
</evidence>
<keyword evidence="1 2" id="KW-0732">Signal</keyword>
<dbReference type="EMBL" id="NQXA01000011">
    <property type="protein sequence ID" value="PHQ28817.1"/>
    <property type="molecule type" value="Genomic_DNA"/>
</dbReference>
<feature type="domain" description="ASPIC/UnbV" evidence="3">
    <location>
        <begin position="536"/>
        <end position="602"/>
    </location>
</feature>